<name>A0A5W7RY39_SALET</name>
<dbReference type="AlphaFoldDB" id="A0A5W7RY39"/>
<keyword evidence="1" id="KW-0812">Transmembrane</keyword>
<evidence type="ECO:0000256" key="1">
    <source>
        <dbReference type="SAM" id="Phobius"/>
    </source>
</evidence>
<evidence type="ECO:0000313" key="2">
    <source>
        <dbReference type="EMBL" id="EBX8629960.1"/>
    </source>
</evidence>
<feature type="transmembrane region" description="Helical" evidence="1">
    <location>
        <begin position="49"/>
        <end position="71"/>
    </location>
</feature>
<comment type="caution">
    <text evidence="2">The sequence shown here is derived from an EMBL/GenBank/DDBJ whole genome shotgun (WGS) entry which is preliminary data.</text>
</comment>
<dbReference type="EMBL" id="AAHMLI010000032">
    <property type="protein sequence ID" value="EBX8629960.1"/>
    <property type="molecule type" value="Genomic_DNA"/>
</dbReference>
<accession>A0A5W7RY39</accession>
<feature type="transmembrane region" description="Helical" evidence="1">
    <location>
        <begin position="12"/>
        <end position="37"/>
    </location>
</feature>
<gene>
    <name evidence="2" type="ORF">DTU03_20995</name>
</gene>
<proteinExistence type="predicted"/>
<protein>
    <submittedName>
        <fullName evidence="2">Uncharacterized protein</fullName>
    </submittedName>
</protein>
<keyword evidence="1" id="KW-1133">Transmembrane helix</keyword>
<keyword evidence="1" id="KW-0472">Membrane</keyword>
<organism evidence="2">
    <name type="scientific">Salmonella enterica subsp. enterica serovar Kintambo</name>
    <dbReference type="NCBI Taxonomy" id="1192730"/>
    <lineage>
        <taxon>Bacteria</taxon>
        <taxon>Pseudomonadati</taxon>
        <taxon>Pseudomonadota</taxon>
        <taxon>Gammaproteobacteria</taxon>
        <taxon>Enterobacterales</taxon>
        <taxon>Enterobacteriaceae</taxon>
        <taxon>Salmonella</taxon>
    </lineage>
</organism>
<sequence length="83" mass="9526">MINNKKRTTKRSVAISFFLFMIIFLMFLTTLPGFYNIEYLSTPMIVGKFTIGFLCLLLVAYNGASFIYKLLSYFEGLKNKGSD</sequence>
<reference evidence="2" key="1">
    <citation type="submission" date="2018-07" db="EMBL/GenBank/DDBJ databases">
        <authorList>
            <person name="Ashton P.M."/>
            <person name="Dallman T."/>
            <person name="Nair S."/>
            <person name="De Pinna E."/>
            <person name="Peters T."/>
            <person name="Grant K."/>
        </authorList>
    </citation>
    <scope>NUCLEOTIDE SEQUENCE</scope>
    <source>
        <strain evidence="2">242348</strain>
    </source>
</reference>